<evidence type="ECO:0000256" key="4">
    <source>
        <dbReference type="ARBA" id="ARBA00023136"/>
    </source>
</evidence>
<feature type="coiled-coil region" evidence="5">
    <location>
        <begin position="156"/>
        <end position="183"/>
    </location>
</feature>
<accession>I0H3Z2</accession>
<keyword evidence="2 6" id="KW-0812">Transmembrane</keyword>
<keyword evidence="4 6" id="KW-0472">Membrane</keyword>
<feature type="transmembrane region" description="Helical" evidence="6">
    <location>
        <begin position="103"/>
        <end position="121"/>
    </location>
</feature>
<keyword evidence="5" id="KW-0175">Coiled coil</keyword>
<dbReference type="HOGENOM" id="CLU_046662_1_0_11"/>
<evidence type="ECO:0000256" key="5">
    <source>
        <dbReference type="SAM" id="Coils"/>
    </source>
</evidence>
<dbReference type="PATRIC" id="fig|512565.3.peg.2508"/>
<dbReference type="STRING" id="512565.AMIS_25090"/>
<evidence type="ECO:0000313" key="8">
    <source>
        <dbReference type="EMBL" id="BAL87729.1"/>
    </source>
</evidence>
<name>I0H3Z2_ACTM4</name>
<feature type="domain" description="Integral membrane bound transporter" evidence="7">
    <location>
        <begin position="20"/>
        <end position="141"/>
    </location>
</feature>
<dbReference type="AlphaFoldDB" id="I0H3Z2"/>
<dbReference type="Proteomes" id="UP000007882">
    <property type="component" value="Chromosome"/>
</dbReference>
<keyword evidence="9" id="KW-1185">Reference proteome</keyword>
<gene>
    <name evidence="8" type="ordered locus">AMIS_25090</name>
</gene>
<evidence type="ECO:0000256" key="2">
    <source>
        <dbReference type="ARBA" id="ARBA00022692"/>
    </source>
</evidence>
<dbReference type="InterPro" id="IPR049453">
    <property type="entry name" value="Memb_transporter_dom"/>
</dbReference>
<reference evidence="8 9" key="1">
    <citation type="submission" date="2012-02" db="EMBL/GenBank/DDBJ databases">
        <title>Complete genome sequence of Actinoplanes missouriensis 431 (= NBRC 102363).</title>
        <authorList>
            <person name="Ohnishi Y."/>
            <person name="Ishikawa J."/>
            <person name="Sekine M."/>
            <person name="Hosoyama A."/>
            <person name="Harada T."/>
            <person name="Narita H."/>
            <person name="Hata T."/>
            <person name="Konno Y."/>
            <person name="Tutikane K."/>
            <person name="Fujita N."/>
            <person name="Horinouchi S."/>
            <person name="Hayakawa M."/>
        </authorList>
    </citation>
    <scope>NUCLEOTIDE SEQUENCE [LARGE SCALE GENOMIC DNA]</scope>
    <source>
        <strain evidence="9">ATCC 14538 / DSM 43046 / CBS 188.64 / JCM 3121 / NBRC 102363 / NCIMB 12654 / NRRL B-3342 / UNCC 431</strain>
    </source>
</reference>
<evidence type="ECO:0000256" key="6">
    <source>
        <dbReference type="SAM" id="Phobius"/>
    </source>
</evidence>
<organism evidence="8 9">
    <name type="scientific">Actinoplanes missouriensis (strain ATCC 14538 / DSM 43046 / CBS 188.64 / JCM 3121 / NBRC 102363 / NCIMB 12654 / NRRL B-3342 / UNCC 431)</name>
    <dbReference type="NCBI Taxonomy" id="512565"/>
    <lineage>
        <taxon>Bacteria</taxon>
        <taxon>Bacillati</taxon>
        <taxon>Actinomycetota</taxon>
        <taxon>Actinomycetes</taxon>
        <taxon>Micromonosporales</taxon>
        <taxon>Micromonosporaceae</taxon>
        <taxon>Actinoplanes</taxon>
    </lineage>
</organism>
<dbReference type="eggNOG" id="COG4129">
    <property type="taxonomic scope" value="Bacteria"/>
</dbReference>
<evidence type="ECO:0000256" key="3">
    <source>
        <dbReference type="ARBA" id="ARBA00022989"/>
    </source>
</evidence>
<feature type="transmembrane region" description="Helical" evidence="6">
    <location>
        <begin position="58"/>
        <end position="91"/>
    </location>
</feature>
<protein>
    <recommendedName>
        <fullName evidence="7">Integral membrane bound transporter domain-containing protein</fullName>
    </recommendedName>
</protein>
<evidence type="ECO:0000313" key="9">
    <source>
        <dbReference type="Proteomes" id="UP000007882"/>
    </source>
</evidence>
<keyword evidence="3 6" id="KW-1133">Transmembrane helix</keyword>
<dbReference type="GO" id="GO:0016020">
    <property type="term" value="C:membrane"/>
    <property type="evidence" value="ECO:0007669"/>
    <property type="project" value="UniProtKB-SubCell"/>
</dbReference>
<comment type="subcellular location">
    <subcellularLocation>
        <location evidence="1">Membrane</location>
        <topology evidence="1">Multi-pass membrane protein</topology>
    </subcellularLocation>
</comment>
<proteinExistence type="predicted"/>
<dbReference type="KEGG" id="ams:AMIS_25090"/>
<evidence type="ECO:0000256" key="1">
    <source>
        <dbReference type="ARBA" id="ARBA00004141"/>
    </source>
</evidence>
<dbReference type="RefSeq" id="WP_014442624.1">
    <property type="nucleotide sequence ID" value="NC_017093.1"/>
</dbReference>
<evidence type="ECO:0000259" key="7">
    <source>
        <dbReference type="Pfam" id="PF13515"/>
    </source>
</evidence>
<sequence length="359" mass="37818">MFKIKALLPAGVAATAATVAWLLAAHVIGHPDPLFAPSATLIVLAESRGRQLRQTTEIVFGVAAGVLVAELVVLGLGSGVLSLFVVLLLTVGPMIAAGASSTLVTNSAISAIYLVVVAAPQGRLVPFRFADALIGGAVAIAASQLLVARKPLAPLVAEARRTYADLADLLDDLNEALTRHDEKAADAVLDRTHQLNVCVERLHAAALAAGETLRLRVRKRRRLRQVRNVEETTHQLDHVVGNVWMLARNAVTLTRLHSETPPDLNRAIGALAGAVRSAGESLATDLTGRDDPDRHAGQADADALEAVRIAGKLLDEAPPLPVTMIVGQIRTTAVDLLRGVGQDDDAVLSRVDEALGWTP</sequence>
<dbReference type="EMBL" id="AP012319">
    <property type="protein sequence ID" value="BAL87729.1"/>
    <property type="molecule type" value="Genomic_DNA"/>
</dbReference>
<dbReference type="Pfam" id="PF13515">
    <property type="entry name" value="FUSC_2"/>
    <property type="match status" value="1"/>
</dbReference>